<feature type="transmembrane region" description="Helical" evidence="6">
    <location>
        <begin position="325"/>
        <end position="348"/>
    </location>
</feature>
<feature type="transmembrane region" description="Helical" evidence="6">
    <location>
        <begin position="165"/>
        <end position="186"/>
    </location>
</feature>
<comment type="caution">
    <text evidence="7">The sequence shown here is derived from an EMBL/GenBank/DDBJ whole genome shotgun (WGS) entry which is preliminary data.</text>
</comment>
<dbReference type="PANTHER" id="PTHR23507">
    <property type="entry name" value="ZGC:174356"/>
    <property type="match status" value="1"/>
</dbReference>
<feature type="transmembrane region" description="Helical" evidence="6">
    <location>
        <begin position="198"/>
        <end position="222"/>
    </location>
</feature>
<feature type="transmembrane region" description="Helical" evidence="6">
    <location>
        <begin position="78"/>
        <end position="97"/>
    </location>
</feature>
<evidence type="ECO:0000256" key="3">
    <source>
        <dbReference type="ARBA" id="ARBA00022989"/>
    </source>
</evidence>
<reference evidence="7 8" key="1">
    <citation type="submission" date="2016-10" db="EMBL/GenBank/DDBJ databases">
        <title>Genome sequence of the basidiomycete white-rot fungus Trametes pubescens.</title>
        <authorList>
            <person name="Makela M.R."/>
            <person name="Granchi Z."/>
            <person name="Peng M."/>
            <person name="De Vries R.P."/>
            <person name="Grigoriev I."/>
            <person name="Riley R."/>
            <person name="Hilden K."/>
        </authorList>
    </citation>
    <scope>NUCLEOTIDE SEQUENCE [LARGE SCALE GENOMIC DNA]</scope>
    <source>
        <strain evidence="7 8">FBCC735</strain>
    </source>
</reference>
<gene>
    <name evidence="7" type="ORF">TRAPUB_3933</name>
</gene>
<keyword evidence="4 6" id="KW-0472">Membrane</keyword>
<feature type="compositionally biased region" description="Polar residues" evidence="5">
    <location>
        <begin position="418"/>
        <end position="428"/>
    </location>
</feature>
<dbReference type="EMBL" id="MNAD01001474">
    <property type="protein sequence ID" value="OJT05269.1"/>
    <property type="molecule type" value="Genomic_DNA"/>
</dbReference>
<keyword evidence="8" id="KW-1185">Reference proteome</keyword>
<feature type="transmembrane region" description="Helical" evidence="6">
    <location>
        <begin position="360"/>
        <end position="378"/>
    </location>
</feature>
<dbReference type="GO" id="GO:0022857">
    <property type="term" value="F:transmembrane transporter activity"/>
    <property type="evidence" value="ECO:0007669"/>
    <property type="project" value="InterPro"/>
</dbReference>
<dbReference type="Gene3D" id="1.20.1250.20">
    <property type="entry name" value="MFS general substrate transporter like domains"/>
    <property type="match status" value="1"/>
</dbReference>
<dbReference type="SUPFAM" id="SSF103473">
    <property type="entry name" value="MFS general substrate transporter"/>
    <property type="match status" value="1"/>
</dbReference>
<dbReference type="Proteomes" id="UP000184267">
    <property type="component" value="Unassembled WGS sequence"/>
</dbReference>
<feature type="compositionally biased region" description="Low complexity" evidence="5">
    <location>
        <begin position="431"/>
        <end position="447"/>
    </location>
</feature>
<proteinExistence type="predicted"/>
<feature type="compositionally biased region" description="Basic and acidic residues" evidence="5">
    <location>
        <begin position="404"/>
        <end position="417"/>
    </location>
</feature>
<evidence type="ECO:0000313" key="8">
    <source>
        <dbReference type="Proteomes" id="UP000184267"/>
    </source>
</evidence>
<evidence type="ECO:0000313" key="7">
    <source>
        <dbReference type="EMBL" id="OJT05269.1"/>
    </source>
</evidence>
<evidence type="ECO:0000256" key="6">
    <source>
        <dbReference type="SAM" id="Phobius"/>
    </source>
</evidence>
<dbReference type="OrthoDB" id="3026777at2759"/>
<keyword evidence="3 6" id="KW-1133">Transmembrane helix</keyword>
<dbReference type="PANTHER" id="PTHR23507:SF1">
    <property type="entry name" value="FI18259P1-RELATED"/>
    <property type="match status" value="1"/>
</dbReference>
<dbReference type="OMA" id="ALCIMQS"/>
<accession>A0A1M2VCD8</accession>
<protein>
    <recommendedName>
        <fullName evidence="9">Major facilitator superfamily (MFS) profile domain-containing protein</fullName>
    </recommendedName>
</protein>
<evidence type="ECO:0000256" key="2">
    <source>
        <dbReference type="ARBA" id="ARBA00022692"/>
    </source>
</evidence>
<sequence length="447" mass="47384">MEGLLGGWGTLQAATSAYISDCTSDGSRAHIFSRFTGVFYLGFAVGPAIGAFLIRHPFIPIFSPAIGVHNGAPTVTSVFYVAATASFINLLLALFLFPESLEKKKAKAAMVQSSTSVAAQSDSDAPLAVIGQSVVAHFLSPLTLFLPKTIETPDGHKRTDWSMTLLAIVLFGHLLSLGVFQIKYLYAEHIYGWGAEQLSYYISTMGFSRALHLLFILPFLIATFKPKPKPPQAVEPSGAQPKQPVKPSPAAIAKEMRFDISLIRGSLIIDLFAHSLVTLSPAHASQALFVGATAMSSFGAGLVPAANSLALCIMQSRGEDITGKLFGAFSVLQAVGQMILGPILFGIIYSETVATFPKAIFAVAAGILLVTIAVLCMLRPDAGLKTRRKAKRVGLSAAEALDRRGRSRANKDLRRPSDNSMLIPTSGESVGPSSYGSVFASSSGTTS</sequence>
<keyword evidence="2 6" id="KW-0812">Transmembrane</keyword>
<dbReference type="InterPro" id="IPR036259">
    <property type="entry name" value="MFS_trans_sf"/>
</dbReference>
<evidence type="ECO:0000256" key="4">
    <source>
        <dbReference type="ARBA" id="ARBA00023136"/>
    </source>
</evidence>
<name>A0A1M2VCD8_TRAPU</name>
<evidence type="ECO:0000256" key="1">
    <source>
        <dbReference type="ARBA" id="ARBA00004141"/>
    </source>
</evidence>
<feature type="region of interest" description="Disordered" evidence="5">
    <location>
        <begin position="404"/>
        <end position="447"/>
    </location>
</feature>
<organism evidence="7 8">
    <name type="scientific">Trametes pubescens</name>
    <name type="common">White-rot fungus</name>
    <dbReference type="NCBI Taxonomy" id="154538"/>
    <lineage>
        <taxon>Eukaryota</taxon>
        <taxon>Fungi</taxon>
        <taxon>Dikarya</taxon>
        <taxon>Basidiomycota</taxon>
        <taxon>Agaricomycotina</taxon>
        <taxon>Agaricomycetes</taxon>
        <taxon>Polyporales</taxon>
        <taxon>Polyporaceae</taxon>
        <taxon>Trametes</taxon>
    </lineage>
</organism>
<dbReference type="AlphaFoldDB" id="A0A1M2VCD8"/>
<feature type="transmembrane region" description="Helical" evidence="6">
    <location>
        <begin position="38"/>
        <end position="58"/>
    </location>
</feature>
<evidence type="ECO:0000256" key="5">
    <source>
        <dbReference type="SAM" id="MobiDB-lite"/>
    </source>
</evidence>
<dbReference type="InterPro" id="IPR011701">
    <property type="entry name" value="MFS"/>
</dbReference>
<feature type="transmembrane region" description="Helical" evidence="6">
    <location>
        <begin position="288"/>
        <end position="313"/>
    </location>
</feature>
<feature type="transmembrane region" description="Helical" evidence="6">
    <location>
        <begin position="262"/>
        <end position="282"/>
    </location>
</feature>
<dbReference type="GO" id="GO:0016020">
    <property type="term" value="C:membrane"/>
    <property type="evidence" value="ECO:0007669"/>
    <property type="project" value="UniProtKB-SubCell"/>
</dbReference>
<evidence type="ECO:0008006" key="9">
    <source>
        <dbReference type="Google" id="ProtNLM"/>
    </source>
</evidence>
<comment type="subcellular location">
    <subcellularLocation>
        <location evidence="1">Membrane</location>
        <topology evidence="1">Multi-pass membrane protein</topology>
    </subcellularLocation>
</comment>
<dbReference type="Pfam" id="PF07690">
    <property type="entry name" value="MFS_1"/>
    <property type="match status" value="1"/>
</dbReference>